<dbReference type="Pfam" id="PF13848">
    <property type="entry name" value="Thioredoxin_6"/>
    <property type="match status" value="1"/>
</dbReference>
<dbReference type="FunFam" id="1.10.10.60:FF:000191">
    <property type="entry name" value="GON-4-like protein isoform X1"/>
    <property type="match status" value="1"/>
</dbReference>
<dbReference type="InterPro" id="IPR005788">
    <property type="entry name" value="PDI_thioredoxin-like_dom"/>
</dbReference>
<dbReference type="FunFam" id="3.40.30.10:FF:000054">
    <property type="entry name" value="Disulfide-isomerase A3"/>
    <property type="match status" value="1"/>
</dbReference>
<comment type="function">
    <text evidence="17">Has transcriptional repressor activity, probably as part of a complex with YY1, SIN3A and HDAC1. Required for B cell lymphopoiesis.</text>
</comment>
<dbReference type="InterPro" id="IPR009057">
    <property type="entry name" value="Homeodomain-like_sf"/>
</dbReference>
<dbReference type="Pfam" id="PF02671">
    <property type="entry name" value="PAH"/>
    <property type="match status" value="1"/>
</dbReference>
<evidence type="ECO:0000256" key="3">
    <source>
        <dbReference type="ARBA" id="ARBA00004223"/>
    </source>
</evidence>
<feature type="compositionally biased region" description="Basic and acidic residues" evidence="24">
    <location>
        <begin position="1438"/>
        <end position="1447"/>
    </location>
</feature>
<evidence type="ECO:0000256" key="6">
    <source>
        <dbReference type="ARBA" id="ARBA00022491"/>
    </source>
</evidence>
<dbReference type="PANTHER" id="PTHR16088">
    <property type="entry name" value="YY1 ASSOCIATED PROTEIN-RELATED"/>
    <property type="match status" value="1"/>
</dbReference>
<evidence type="ECO:0000256" key="10">
    <source>
        <dbReference type="ARBA" id="ARBA00022824"/>
    </source>
</evidence>
<evidence type="ECO:0000256" key="4">
    <source>
        <dbReference type="ARBA" id="ARBA00004319"/>
    </source>
</evidence>
<dbReference type="InterPro" id="IPR036600">
    <property type="entry name" value="PAH_sf"/>
</dbReference>
<keyword evidence="15 20" id="KW-0539">Nucleus</keyword>
<dbReference type="GO" id="GO:0003756">
    <property type="term" value="F:protein disulfide isomerase activity"/>
    <property type="evidence" value="ECO:0007669"/>
    <property type="project" value="UniProtKB-EC"/>
</dbReference>
<comment type="catalytic activity">
    <reaction evidence="1 22">
        <text>Catalyzes the rearrangement of -S-S- bonds in proteins.</text>
        <dbReference type="EC" id="5.3.4.1"/>
    </reaction>
</comment>
<evidence type="ECO:0000256" key="18">
    <source>
        <dbReference type="ARBA" id="ARBA00064584"/>
    </source>
</evidence>
<proteinExistence type="inferred from homology"/>
<dbReference type="CDD" id="cd02961">
    <property type="entry name" value="PDI_a_family"/>
    <property type="match status" value="1"/>
</dbReference>
<keyword evidence="10" id="KW-0256">Endoplasmic reticulum</keyword>
<dbReference type="InterPro" id="IPR003822">
    <property type="entry name" value="PAH"/>
</dbReference>
<keyword evidence="23" id="KW-0175">Coiled coil</keyword>
<feature type="region of interest" description="Disordered" evidence="24">
    <location>
        <begin position="1370"/>
        <end position="1390"/>
    </location>
</feature>
<dbReference type="FunFam" id="3.40.30.10:FF:000017">
    <property type="entry name" value="Protein disulfide-isomerase A4"/>
    <property type="match status" value="1"/>
</dbReference>
<dbReference type="FunFam" id="3.40.30.10:FF:000045">
    <property type="entry name" value="Disulfide-isomerase A3"/>
    <property type="match status" value="1"/>
</dbReference>
<evidence type="ECO:0000259" key="25">
    <source>
        <dbReference type="PROSITE" id="PS51352"/>
    </source>
</evidence>
<keyword evidence="7" id="KW-0597">Phosphoprotein</keyword>
<dbReference type="GO" id="GO:0003712">
    <property type="term" value="F:transcription coregulator activity"/>
    <property type="evidence" value="ECO:0007669"/>
    <property type="project" value="TreeGrafter"/>
</dbReference>
<dbReference type="InterPro" id="IPR036249">
    <property type="entry name" value="Thioredoxin-like_sf"/>
</dbReference>
<organism evidence="26 27">
    <name type="scientific">Hemibagrus guttatus</name>
    <dbReference type="NCBI Taxonomy" id="175788"/>
    <lineage>
        <taxon>Eukaryota</taxon>
        <taxon>Metazoa</taxon>
        <taxon>Chordata</taxon>
        <taxon>Craniata</taxon>
        <taxon>Vertebrata</taxon>
        <taxon>Euteleostomi</taxon>
        <taxon>Actinopterygii</taxon>
        <taxon>Neopterygii</taxon>
        <taxon>Teleostei</taxon>
        <taxon>Ostariophysi</taxon>
        <taxon>Siluriformes</taxon>
        <taxon>Bagridae</taxon>
        <taxon>Hemibagrus</taxon>
    </lineage>
</organism>
<evidence type="ECO:0000256" key="23">
    <source>
        <dbReference type="SAM" id="Coils"/>
    </source>
</evidence>
<keyword evidence="16 19" id="KW-0676">Redox-active center</keyword>
<evidence type="ECO:0000256" key="5">
    <source>
        <dbReference type="ARBA" id="ARBA00006347"/>
    </source>
</evidence>
<evidence type="ECO:0000256" key="22">
    <source>
        <dbReference type="RuleBase" id="RU361130"/>
    </source>
</evidence>
<dbReference type="InterPro" id="IPR049257">
    <property type="entry name" value="Gon4l/CASP8AP2_myb-like"/>
</dbReference>
<evidence type="ECO:0000256" key="8">
    <source>
        <dbReference type="ARBA" id="ARBA00022729"/>
    </source>
</evidence>
<feature type="disulfide bond" description="Redox-active" evidence="19">
    <location>
        <begin position="1946"/>
        <end position="1949"/>
    </location>
</feature>
<keyword evidence="27" id="KW-1185">Reference proteome</keyword>
<accession>A0AAE0PVX6</accession>
<feature type="region of interest" description="Disordered" evidence="24">
    <location>
        <begin position="293"/>
        <end position="312"/>
    </location>
</feature>
<dbReference type="PRINTS" id="PR00421">
    <property type="entry name" value="THIOREDOXIN"/>
</dbReference>
<dbReference type="EMBL" id="JAUCMX010000028">
    <property type="protein sequence ID" value="KAK3508283.1"/>
    <property type="molecule type" value="Genomic_DNA"/>
</dbReference>
<evidence type="ECO:0000256" key="1">
    <source>
        <dbReference type="ARBA" id="ARBA00001182"/>
    </source>
</evidence>
<dbReference type="CDD" id="cd03069">
    <property type="entry name" value="PDI_b_ERp57"/>
    <property type="match status" value="1"/>
</dbReference>
<feature type="compositionally biased region" description="Acidic residues" evidence="24">
    <location>
        <begin position="1118"/>
        <end position="1128"/>
    </location>
</feature>
<feature type="compositionally biased region" description="Low complexity" evidence="24">
    <location>
        <begin position="30"/>
        <end position="42"/>
    </location>
</feature>
<feature type="coiled-coil region" evidence="23">
    <location>
        <begin position="500"/>
        <end position="527"/>
    </location>
</feature>
<evidence type="ECO:0000256" key="19">
    <source>
        <dbReference type="PIRSR" id="PIRSR605792-51"/>
    </source>
</evidence>
<dbReference type="SUPFAM" id="SSF52833">
    <property type="entry name" value="Thioredoxin-like"/>
    <property type="match status" value="4"/>
</dbReference>
<dbReference type="NCBIfam" id="TIGR01126">
    <property type="entry name" value="pdi_dom"/>
    <property type="match status" value="2"/>
</dbReference>
<dbReference type="FunFam" id="1.20.1160.11:FF:000006">
    <property type="entry name" value="GON-4-like protein isoform X1"/>
    <property type="match status" value="1"/>
</dbReference>
<evidence type="ECO:0000256" key="11">
    <source>
        <dbReference type="ARBA" id="ARBA00023015"/>
    </source>
</evidence>
<dbReference type="InterPro" id="IPR041868">
    <property type="entry name" value="PDIA3_PDI_b"/>
</dbReference>
<feature type="compositionally biased region" description="Pro residues" evidence="24">
    <location>
        <begin position="296"/>
        <end position="310"/>
    </location>
</feature>
<dbReference type="CDD" id="cd12202">
    <property type="entry name" value="CASP8AP2"/>
    <property type="match status" value="1"/>
</dbReference>
<dbReference type="NCBIfam" id="TIGR01130">
    <property type="entry name" value="ER_PDI_fam"/>
    <property type="match status" value="1"/>
</dbReference>
<evidence type="ECO:0000256" key="12">
    <source>
        <dbReference type="ARBA" id="ARBA00023157"/>
    </source>
</evidence>
<dbReference type="GO" id="GO:0009986">
    <property type="term" value="C:cell surface"/>
    <property type="evidence" value="ECO:0007669"/>
    <property type="project" value="UniProtKB-ARBA"/>
</dbReference>
<keyword evidence="8" id="KW-0732">Signal</keyword>
<dbReference type="InterPro" id="IPR013766">
    <property type="entry name" value="Thioredoxin_domain"/>
</dbReference>
<dbReference type="Proteomes" id="UP001274896">
    <property type="component" value="Unassembled WGS sequence"/>
</dbReference>
<dbReference type="InterPro" id="IPR005792">
    <property type="entry name" value="Prot_disulphide_isomerase"/>
</dbReference>
<dbReference type="InterPro" id="IPR052435">
    <property type="entry name" value="YY1-Transcr_Regul"/>
</dbReference>
<dbReference type="CDD" id="cd02995">
    <property type="entry name" value="PDI_a_PDI_a'_C"/>
    <property type="match status" value="1"/>
</dbReference>
<keyword evidence="9" id="KW-0677">Repeat</keyword>
<keyword evidence="11" id="KW-0805">Transcription regulation</keyword>
<keyword evidence="12 19" id="KW-1015">Disulfide bond</keyword>
<evidence type="ECO:0000256" key="16">
    <source>
        <dbReference type="ARBA" id="ARBA00023284"/>
    </source>
</evidence>
<evidence type="ECO:0000256" key="21">
    <source>
        <dbReference type="RuleBase" id="RU004208"/>
    </source>
</evidence>
<evidence type="ECO:0000256" key="2">
    <source>
        <dbReference type="ARBA" id="ARBA00004123"/>
    </source>
</evidence>
<dbReference type="GO" id="GO:0005634">
    <property type="term" value="C:nucleus"/>
    <property type="evidence" value="ECO:0007669"/>
    <property type="project" value="UniProtKB-SubCell"/>
</dbReference>
<dbReference type="EC" id="5.3.4.1" evidence="22"/>
<keyword evidence="14 22" id="KW-0413">Isomerase</keyword>
<reference evidence="26" key="1">
    <citation type="submission" date="2023-06" db="EMBL/GenBank/DDBJ databases">
        <title>Male Hemibagrus guttatus genome.</title>
        <authorList>
            <person name="Bian C."/>
        </authorList>
    </citation>
    <scope>NUCLEOTIDE SEQUENCE</scope>
    <source>
        <strain evidence="26">Male_cb2023</strain>
        <tissue evidence="26">Muscle</tissue>
    </source>
</reference>
<evidence type="ECO:0000256" key="9">
    <source>
        <dbReference type="ARBA" id="ARBA00022737"/>
    </source>
</evidence>
<keyword evidence="13" id="KW-0804">Transcription</keyword>
<comment type="subcellular location">
    <subcellularLocation>
        <location evidence="4">Endoplasmic reticulum lumen</location>
    </subcellularLocation>
    <subcellularLocation>
        <location evidence="3">Melanosome</location>
    </subcellularLocation>
    <subcellularLocation>
        <location evidence="2 20">Nucleus</location>
    </subcellularLocation>
</comment>
<comment type="similarity">
    <text evidence="5 21">Belongs to the protein disulfide isomerase family.</text>
</comment>
<feature type="compositionally biased region" description="Polar residues" evidence="24">
    <location>
        <begin position="1449"/>
        <end position="1463"/>
    </location>
</feature>
<protein>
    <recommendedName>
        <fullName evidence="22">Protein disulfide-isomerase</fullName>
        <ecNumber evidence="22">5.3.4.1</ecNumber>
    </recommendedName>
</protein>
<feature type="compositionally biased region" description="Acidic residues" evidence="24">
    <location>
        <begin position="1375"/>
        <end position="1386"/>
    </location>
</feature>
<feature type="region of interest" description="Disordered" evidence="24">
    <location>
        <begin position="1107"/>
        <end position="1147"/>
    </location>
</feature>
<dbReference type="Pfam" id="PF00085">
    <property type="entry name" value="Thioredoxin"/>
    <property type="match status" value="2"/>
</dbReference>
<evidence type="ECO:0000256" key="7">
    <source>
        <dbReference type="ARBA" id="ARBA00022553"/>
    </source>
</evidence>
<dbReference type="InterPro" id="IPR017937">
    <property type="entry name" value="Thioredoxin_CS"/>
</dbReference>
<evidence type="ECO:0000256" key="15">
    <source>
        <dbReference type="ARBA" id="ARBA00023242"/>
    </source>
</evidence>
<dbReference type="PROSITE" id="PS51352">
    <property type="entry name" value="THIOREDOXIN_2"/>
    <property type="match status" value="2"/>
</dbReference>
<feature type="compositionally biased region" description="Acidic residues" evidence="24">
    <location>
        <begin position="463"/>
        <end position="482"/>
    </location>
</feature>
<dbReference type="PROSITE" id="PS51477">
    <property type="entry name" value="PAH"/>
    <property type="match status" value="1"/>
</dbReference>
<feature type="compositionally biased region" description="Basic residues" evidence="24">
    <location>
        <begin position="897"/>
        <end position="912"/>
    </location>
</feature>
<evidence type="ECO:0000256" key="20">
    <source>
        <dbReference type="PROSITE-ProRule" id="PRU00810"/>
    </source>
</evidence>
<evidence type="ECO:0000313" key="27">
    <source>
        <dbReference type="Proteomes" id="UP001274896"/>
    </source>
</evidence>
<dbReference type="GO" id="GO:0006355">
    <property type="term" value="P:regulation of DNA-templated transcription"/>
    <property type="evidence" value="ECO:0007669"/>
    <property type="project" value="InterPro"/>
</dbReference>
<feature type="region of interest" description="Disordered" evidence="24">
    <location>
        <begin position="794"/>
        <end position="867"/>
    </location>
</feature>
<comment type="caution">
    <text evidence="26">The sequence shown here is derived from an EMBL/GenBank/DDBJ whole genome shotgun (WGS) entry which is preliminary data.</text>
</comment>
<dbReference type="SUPFAM" id="SSF47762">
    <property type="entry name" value="PAH2 domain"/>
    <property type="match status" value="2"/>
</dbReference>
<feature type="region of interest" description="Disordered" evidence="24">
    <location>
        <begin position="1175"/>
        <end position="1208"/>
    </location>
</feature>
<gene>
    <name evidence="26" type="ORF">QTP70_019512</name>
</gene>
<keyword evidence="6" id="KW-0678">Repressor</keyword>
<feature type="compositionally biased region" description="Polar residues" evidence="24">
    <location>
        <begin position="1414"/>
        <end position="1431"/>
    </location>
</feature>
<feature type="region of interest" description="Disordered" evidence="24">
    <location>
        <begin position="463"/>
        <end position="488"/>
    </location>
</feature>
<feature type="domain" description="Thioredoxin" evidence="25">
    <location>
        <begin position="1549"/>
        <end position="1674"/>
    </location>
</feature>
<dbReference type="SUPFAM" id="SSF46689">
    <property type="entry name" value="Homeodomain-like"/>
    <property type="match status" value="1"/>
</dbReference>
<dbReference type="Gene3D" id="1.20.1160.11">
    <property type="entry name" value="Paired amphipathic helix"/>
    <property type="match status" value="1"/>
</dbReference>
<comment type="subunit">
    <text evidence="18">Found in a complex with YY1, SIN3A and HDAC1.</text>
</comment>
<evidence type="ECO:0000256" key="17">
    <source>
        <dbReference type="ARBA" id="ARBA00058628"/>
    </source>
</evidence>
<dbReference type="CDD" id="cd03073">
    <property type="entry name" value="PDI_b'_ERp72_ERp57"/>
    <property type="match status" value="1"/>
</dbReference>
<feature type="region of interest" description="Disordered" evidence="24">
    <location>
        <begin position="222"/>
        <end position="263"/>
    </location>
</feature>
<feature type="domain" description="Thioredoxin" evidence="25">
    <location>
        <begin position="1899"/>
        <end position="2025"/>
    </location>
</feature>
<dbReference type="GO" id="GO:0005788">
    <property type="term" value="C:endoplasmic reticulum lumen"/>
    <property type="evidence" value="ECO:0007669"/>
    <property type="project" value="UniProtKB-SubCell"/>
</dbReference>
<feature type="region of interest" description="Disordered" evidence="24">
    <location>
        <begin position="1"/>
        <end position="79"/>
    </location>
</feature>
<evidence type="ECO:0000256" key="24">
    <source>
        <dbReference type="SAM" id="MobiDB-lite"/>
    </source>
</evidence>
<evidence type="ECO:0000256" key="13">
    <source>
        <dbReference type="ARBA" id="ARBA00023163"/>
    </source>
</evidence>
<feature type="compositionally biased region" description="Acidic residues" evidence="24">
    <location>
        <begin position="222"/>
        <end position="250"/>
    </location>
</feature>
<dbReference type="GO" id="GO:0042470">
    <property type="term" value="C:melanosome"/>
    <property type="evidence" value="ECO:0007669"/>
    <property type="project" value="UniProtKB-SubCell"/>
</dbReference>
<sequence length="2037" mass="228930">MNPSVRRKPPDGKPGSSRAKGSKSEENEGKPGTSSGSLPSSPSREEVPCPEDNTESSRGAGRSKEMQRGSSSDDDAEKTLIITVGSEHSCSRQSGKAKAGVKRKREMNEAGFQQEEVELQPEVEIDRELDRELENKSRQHNLTSANVRSIIHEVITNEHVVAMMKAAINETEPVPLFEPKMTRSKLKEVVEKGVVIPTWNISPIKKPSILQGPQFVDIPLEEEDSSDEEYHPDEEEEDETAEETLLESDLESTASSPRGTRLNFNRSFSECDMENSCSPRQSSRRSQHVRVAVVPMGPPPPPQGPEPPRPQTECSFMEKLHAVDEELAIGSDCMDSYQSLTSTGEGEESLMAFRTRSKRPLRDVPLGRLEAELRAPDITPDMYEFGSAPEDREWTQWLQGLMNSDVENEEEGDDDDDPEYNFLADIDEPDVEDYRNDKAVRITKKEVNDLMEELFDAFQDELGGQDEEGHEEEEEKEEEDSLQQEPPSILETIQYEDPLADILNQRYRTVKEQLDAIRKRKALLESKGVSIPPKRPTYPTSMYLSPTQKLRLQQHIQEHVQLLTQVNMLSRSVEALQTEACTARQFLSELQFFAQQGEQAQKVIDPGFVSTFRVCNLQAAVSLLEELDQSPKSDTQNSCPVFPGSQIPADLAWLMVTRPVFLYPQLLPVVRLRLFSQKGPFTSAENCLVVLGHQHLKGTANPLKLTCQYLLAARNFICLRVYIRSACRKQHPNFIKRYFLEGKCPPMPLACEKVCPSDQRPPVEREMRLMPRWLSENLKLIHEEVRKYNLQFSNSQHDTPEENSKGDSPPYSFPPGTRYPPSLPDSLARTLKPRHLPVPASCRKKAPRVPSSHTITQSKPPPSAKDLEKALSRLPPLLPKFANQNVEPDHNVNSVSKKQKIKARTKSAKKAGKTRVAANNVTNLSKRNQGKLVITIPTAPGTSSGETQISVPTAGQGNLIMTLPTTLICPTPSATLVAQTPSSFTPLVKGHMSQRCGTLLKLSMGQSPNLNPLSVSSQFFLLPPGCIVTNSSNMNSDHSRSSAAQESGPKDLEGPSENIPENMASSQASVGEGNNVQENDETVTKGHEEELECGDEAFRERFLTLSESSGSPAASLSGEDDPVEVEDVEEHRHIASPSSENDERKDAGMSRCMANIASSASVTAKLPLPVVQEMMEKRHSREEKSDGHATGEDIPESEHLYEDLSDDDPRRDVKDVAFAQAYLEKVCEALQAVPGKVEDFLSTLYEFESNPEGRTAVELFMRLKPVLKDWPELLRDFAAFLHPEQAQECGLLEEQQAFERSRRFLRQLELCFGEHSMHYRRVVRTLQQGLPKSHRGSEEMKAQIALLFRDHTHLLEEYWVFYEQLHSTMQQHMSDDEDDEEDEMETDSMPSAHKVNHVGESQQLENAENKKSQSHIQSTDAISQSTASCSAGTGMMDEQSRDDDPQSHLKASQSPVCAKNSSRMPSGEKVVLWTREADRVILTTCQQRGACQSTFTSIAAQLGNKTATEVGVRYQDLMKLFHKSTKQHHSSHMDTEGQLALMADFVSRLLLLFCVLSAVVWSCVLAGRSDVMELKDLDFDYIAAEQETMLVKFYAPWCGHCKKLAPEFEVAATRLKGIVTLAKVDCTSNTEVCGRFGITGYPTLKIFKNGAETSTYDGPRSSDGIVDHMKKQVGPDSVLLHNERDLEAFINHFDSSVIGVFESSDSPQLVEFLKGANLMRDSFRFAHTTDMQLGLKYELTSEGVLLFRPPRLASKFEDSIVSHRGPFSITGLRRFIRDNIYGICPHLTKENKDQLRKRDLLTAYFDLDYLRNPKGSNYWRNRVLKVASQYKDHGLHFSVANRQDFMDELEEDYGLGTMEGSDMPFVTIRTRLGHKYNMHEEFTRDGKSLERFLEDYFAGKLKRYIKSQPVPANNDGPVKVVVADTFEEIVNDPEKDVLVEFYAPWCGHCKKLEPKYAELGQELYNDPNIVIAKMDATNNDVPPGYDVEGFPTIYFVPALRKDEPKRYEGGREVKDFLNFLKREATNPMVLKGVKEEL</sequence>
<feature type="region of interest" description="Disordered" evidence="24">
    <location>
        <begin position="1031"/>
        <end position="1091"/>
    </location>
</feature>
<evidence type="ECO:0000313" key="26">
    <source>
        <dbReference type="EMBL" id="KAK3508283.1"/>
    </source>
</evidence>
<dbReference type="Gene3D" id="1.10.10.60">
    <property type="entry name" value="Homeodomain-like"/>
    <property type="match status" value="1"/>
</dbReference>
<feature type="compositionally biased region" description="Polar residues" evidence="24">
    <location>
        <begin position="1063"/>
        <end position="1077"/>
    </location>
</feature>
<name>A0AAE0PVX6_9TELE</name>
<evidence type="ECO:0000256" key="14">
    <source>
        <dbReference type="ARBA" id="ARBA00023235"/>
    </source>
</evidence>
<feature type="disulfide bond" description="Redox-active" evidence="19">
    <location>
        <begin position="1598"/>
        <end position="1601"/>
    </location>
</feature>
<feature type="compositionally biased region" description="Pro residues" evidence="24">
    <location>
        <begin position="811"/>
        <end position="823"/>
    </location>
</feature>
<dbReference type="PROSITE" id="PS00194">
    <property type="entry name" value="THIOREDOXIN_1"/>
    <property type="match status" value="2"/>
</dbReference>
<dbReference type="PANTHER" id="PTHR16088:SF3">
    <property type="entry name" value="GON-4-LIKE PROTEIN"/>
    <property type="match status" value="1"/>
</dbReference>
<feature type="compositionally biased region" description="Low complexity" evidence="24">
    <location>
        <begin position="1107"/>
        <end position="1117"/>
    </location>
</feature>
<feature type="region of interest" description="Disordered" evidence="24">
    <location>
        <begin position="1403"/>
        <end position="1463"/>
    </location>
</feature>
<dbReference type="Gene3D" id="3.40.30.10">
    <property type="entry name" value="Glutaredoxin"/>
    <property type="match status" value="4"/>
</dbReference>
<dbReference type="Pfam" id="PF21227">
    <property type="entry name" value="Myb_DNA-binding_7"/>
    <property type="match status" value="1"/>
</dbReference>
<dbReference type="FunFam" id="3.40.30.10:FF:000077">
    <property type="entry name" value="Protein disulfide-isomerase"/>
    <property type="match status" value="1"/>
</dbReference>
<feature type="region of interest" description="Disordered" evidence="24">
    <location>
        <begin position="889"/>
        <end position="912"/>
    </location>
</feature>